<proteinExistence type="predicted"/>
<evidence type="ECO:0000313" key="4">
    <source>
        <dbReference type="Proteomes" id="UP000436822"/>
    </source>
</evidence>
<dbReference type="OrthoDB" id="2974133at2"/>
<comment type="caution">
    <text evidence="3">The sequence shown here is derived from an EMBL/GenBank/DDBJ whole genome shotgun (WGS) entry which is preliminary data.</text>
</comment>
<protein>
    <submittedName>
        <fullName evidence="3">Metal transporter</fullName>
    </submittedName>
</protein>
<keyword evidence="1" id="KW-1133">Transmembrane helix</keyword>
<dbReference type="InterPro" id="IPR013099">
    <property type="entry name" value="K_chnl_dom"/>
</dbReference>
<accession>A0A6N6JMR8</accession>
<name>A0A6N6JMR8_9RHOB</name>
<dbReference type="Proteomes" id="UP000436822">
    <property type="component" value="Unassembled WGS sequence"/>
</dbReference>
<keyword evidence="1" id="KW-0812">Transmembrane</keyword>
<dbReference type="RefSeq" id="WP_159810080.1">
    <property type="nucleotide sequence ID" value="NZ_BLJE01000006.1"/>
</dbReference>
<dbReference type="Gene3D" id="1.10.287.70">
    <property type="match status" value="1"/>
</dbReference>
<feature type="domain" description="Potassium channel" evidence="2">
    <location>
        <begin position="67"/>
        <end position="135"/>
    </location>
</feature>
<dbReference type="SUPFAM" id="SSF81324">
    <property type="entry name" value="Voltage-gated potassium channels"/>
    <property type="match status" value="1"/>
</dbReference>
<dbReference type="Pfam" id="PF07885">
    <property type="entry name" value="Ion_trans_2"/>
    <property type="match status" value="1"/>
</dbReference>
<reference evidence="3 4" key="1">
    <citation type="submission" date="2019-12" db="EMBL/GenBank/DDBJ databases">
        <title>Litoreibacter badius sp. nov., a novel bacteriochlorophyll a-containing bacterium in the genus Litoreibacter.</title>
        <authorList>
            <person name="Kanamuro M."/>
            <person name="Takabe Y."/>
            <person name="Mori K."/>
            <person name="Takaichi S."/>
            <person name="Hanada S."/>
        </authorList>
    </citation>
    <scope>NUCLEOTIDE SEQUENCE [LARGE SCALE GENOMIC DNA]</scope>
    <source>
        <strain evidence="3 4">K6</strain>
    </source>
</reference>
<keyword evidence="1" id="KW-0472">Membrane</keyword>
<gene>
    <name evidence="3" type="ORF">KIN_38230</name>
</gene>
<keyword evidence="4" id="KW-1185">Reference proteome</keyword>
<dbReference type="EMBL" id="BLJE01000006">
    <property type="protein sequence ID" value="GFE66749.1"/>
    <property type="molecule type" value="Genomic_DNA"/>
</dbReference>
<sequence length="145" mass="15577">MTLIGQITSGTLLLVLCAFAHVGIIVGSVPWIARLARLADMRVPRIKVALLIGFAFVMIVFAHTLQVWVWAVSLLYLDALSGFENALYFSLVTYTTLGYGDVVLAKEMRLLGAFASVTGLLTFGLSTAFLVALVTRVLPNSLGGD</sequence>
<feature type="transmembrane region" description="Helical" evidence="1">
    <location>
        <begin position="48"/>
        <end position="71"/>
    </location>
</feature>
<organism evidence="3 4">
    <name type="scientific">Litoreibacter roseus</name>
    <dbReference type="NCBI Taxonomy" id="2601869"/>
    <lineage>
        <taxon>Bacteria</taxon>
        <taxon>Pseudomonadati</taxon>
        <taxon>Pseudomonadota</taxon>
        <taxon>Alphaproteobacteria</taxon>
        <taxon>Rhodobacterales</taxon>
        <taxon>Roseobacteraceae</taxon>
        <taxon>Litoreibacter</taxon>
    </lineage>
</organism>
<feature type="transmembrane region" description="Helical" evidence="1">
    <location>
        <begin position="12"/>
        <end position="36"/>
    </location>
</feature>
<evidence type="ECO:0000256" key="1">
    <source>
        <dbReference type="SAM" id="Phobius"/>
    </source>
</evidence>
<feature type="transmembrane region" description="Helical" evidence="1">
    <location>
        <begin position="86"/>
        <end position="104"/>
    </location>
</feature>
<evidence type="ECO:0000259" key="2">
    <source>
        <dbReference type="Pfam" id="PF07885"/>
    </source>
</evidence>
<evidence type="ECO:0000313" key="3">
    <source>
        <dbReference type="EMBL" id="GFE66749.1"/>
    </source>
</evidence>
<dbReference type="AlphaFoldDB" id="A0A6N6JMR8"/>
<feature type="transmembrane region" description="Helical" evidence="1">
    <location>
        <begin position="111"/>
        <end position="135"/>
    </location>
</feature>